<feature type="region of interest" description="Disordered" evidence="1">
    <location>
        <begin position="1"/>
        <end position="66"/>
    </location>
</feature>
<proteinExistence type="predicted"/>
<protein>
    <submittedName>
        <fullName evidence="2">Uncharacterized protein</fullName>
    </submittedName>
</protein>
<keyword evidence="3" id="KW-1185">Reference proteome</keyword>
<organism evidence="2 3">
    <name type="scientific">Plantactinospora siamensis</name>
    <dbReference type="NCBI Taxonomy" id="555372"/>
    <lineage>
        <taxon>Bacteria</taxon>
        <taxon>Bacillati</taxon>
        <taxon>Actinomycetota</taxon>
        <taxon>Actinomycetes</taxon>
        <taxon>Micromonosporales</taxon>
        <taxon>Micromonosporaceae</taxon>
        <taxon>Plantactinospora</taxon>
    </lineage>
</organism>
<dbReference type="EMBL" id="JBHLUE010000011">
    <property type="protein sequence ID" value="MFC0565642.1"/>
    <property type="molecule type" value="Genomic_DNA"/>
</dbReference>
<accession>A0ABV6NZI9</accession>
<feature type="compositionally biased region" description="Basic and acidic residues" evidence="1">
    <location>
        <begin position="1"/>
        <end position="18"/>
    </location>
</feature>
<evidence type="ECO:0000313" key="2">
    <source>
        <dbReference type="EMBL" id="MFC0565642.1"/>
    </source>
</evidence>
<gene>
    <name evidence="2" type="ORF">ACFFHU_16050</name>
</gene>
<name>A0ABV6NZI9_9ACTN</name>
<reference evidence="2 3" key="1">
    <citation type="submission" date="2024-09" db="EMBL/GenBank/DDBJ databases">
        <authorList>
            <person name="Sun Q."/>
            <person name="Mori K."/>
        </authorList>
    </citation>
    <scope>NUCLEOTIDE SEQUENCE [LARGE SCALE GENOMIC DNA]</scope>
    <source>
        <strain evidence="2 3">TBRC 2205</strain>
    </source>
</reference>
<feature type="compositionally biased region" description="Basic and acidic residues" evidence="1">
    <location>
        <begin position="27"/>
        <end position="37"/>
    </location>
</feature>
<evidence type="ECO:0000256" key="1">
    <source>
        <dbReference type="SAM" id="MobiDB-lite"/>
    </source>
</evidence>
<dbReference type="RefSeq" id="WP_377339608.1">
    <property type="nucleotide sequence ID" value="NZ_JBHLUE010000011.1"/>
</dbReference>
<dbReference type="Proteomes" id="UP001589894">
    <property type="component" value="Unassembled WGS sequence"/>
</dbReference>
<evidence type="ECO:0000313" key="3">
    <source>
        <dbReference type="Proteomes" id="UP001589894"/>
    </source>
</evidence>
<comment type="caution">
    <text evidence="2">The sequence shown here is derived from an EMBL/GenBank/DDBJ whole genome shotgun (WGS) entry which is preliminary data.</text>
</comment>
<sequence length="66" mass="7912">MSVMRAGDEPMHYHDGSHRWMSPNGKQDQKVWEERVREHQRRHRERLGNRPVRRPGSTGQPLRRAS</sequence>